<dbReference type="Proteomes" id="UP000996601">
    <property type="component" value="Unassembled WGS sequence"/>
</dbReference>
<dbReference type="InterPro" id="IPR012132">
    <property type="entry name" value="GMC_OxRdtase"/>
</dbReference>
<dbReference type="PROSITE" id="PS00623">
    <property type="entry name" value="GMC_OXRED_1"/>
    <property type="match status" value="1"/>
</dbReference>
<dbReference type="InterPro" id="IPR000172">
    <property type="entry name" value="GMC_OxRdtase_N"/>
</dbReference>
<dbReference type="SUPFAM" id="SSF51905">
    <property type="entry name" value="FAD/NAD(P)-binding domain"/>
    <property type="match status" value="1"/>
</dbReference>
<dbReference type="Pfam" id="PF05199">
    <property type="entry name" value="GMC_oxred_C"/>
    <property type="match status" value="1"/>
</dbReference>
<dbReference type="SUPFAM" id="SSF54373">
    <property type="entry name" value="FAD-linked reductases, C-terminal domain"/>
    <property type="match status" value="1"/>
</dbReference>
<dbReference type="EMBL" id="WHSB02000003">
    <property type="protein sequence ID" value="MCQ4630140.1"/>
    <property type="molecule type" value="Genomic_DNA"/>
</dbReference>
<evidence type="ECO:0000256" key="1">
    <source>
        <dbReference type="ARBA" id="ARBA00001974"/>
    </source>
</evidence>
<dbReference type="PIRSF" id="PIRSF000137">
    <property type="entry name" value="Alcohol_oxidase"/>
    <property type="match status" value="1"/>
</dbReference>
<keyword evidence="8" id="KW-0560">Oxidoreductase</keyword>
<dbReference type="EC" id="1.1.99.1" evidence="8"/>
<evidence type="ECO:0000259" key="6">
    <source>
        <dbReference type="PROSITE" id="PS00623"/>
    </source>
</evidence>
<comment type="cofactor">
    <cofactor evidence="1">
        <name>FAD</name>
        <dbReference type="ChEBI" id="CHEBI:57692"/>
    </cofactor>
</comment>
<protein>
    <submittedName>
        <fullName evidence="8">Choline dehydrogenase</fullName>
        <ecNumber evidence="8">1.1.99.1</ecNumber>
    </submittedName>
</protein>
<keyword evidence="3 5" id="KW-0285">Flavoprotein</keyword>
<gene>
    <name evidence="8" type="ORF">GB927_008850</name>
</gene>
<dbReference type="PANTHER" id="PTHR11552">
    <property type="entry name" value="GLUCOSE-METHANOL-CHOLINE GMC OXIDOREDUCTASE"/>
    <property type="match status" value="1"/>
</dbReference>
<feature type="domain" description="Glucose-methanol-choline oxidoreductase N-terminal" evidence="6">
    <location>
        <begin position="78"/>
        <end position="101"/>
    </location>
</feature>
<feature type="domain" description="Glucose-methanol-choline oxidoreductase N-terminal" evidence="7">
    <location>
        <begin position="252"/>
        <end position="266"/>
    </location>
</feature>
<name>A0ABT1R4M9_9HYPH</name>
<comment type="similarity">
    <text evidence="2 5">Belongs to the GMC oxidoreductase family.</text>
</comment>
<dbReference type="RefSeq" id="WP_256116358.1">
    <property type="nucleotide sequence ID" value="NZ_WHSB02000003.1"/>
</dbReference>
<dbReference type="PANTHER" id="PTHR11552:SF147">
    <property type="entry name" value="CHOLINE DEHYDROGENASE, MITOCHONDRIAL"/>
    <property type="match status" value="1"/>
</dbReference>
<accession>A0ABT1R4M9</accession>
<dbReference type="NCBIfam" id="NF002550">
    <property type="entry name" value="PRK02106.1"/>
    <property type="match status" value="1"/>
</dbReference>
<reference evidence="8" key="1">
    <citation type="submission" date="2021-07" db="EMBL/GenBank/DDBJ databases">
        <title>Shinella sp. nov., a novel member of the genus Shinella from water.</title>
        <authorList>
            <person name="Deng Y."/>
        </authorList>
    </citation>
    <scope>NUCLEOTIDE SEQUENCE</scope>
    <source>
        <strain evidence="8">CPCC 100929</strain>
    </source>
</reference>
<evidence type="ECO:0000259" key="7">
    <source>
        <dbReference type="PROSITE" id="PS00624"/>
    </source>
</evidence>
<evidence type="ECO:0000313" key="8">
    <source>
        <dbReference type="EMBL" id="MCQ4630140.1"/>
    </source>
</evidence>
<dbReference type="Gene3D" id="3.50.50.60">
    <property type="entry name" value="FAD/NAD(P)-binding domain"/>
    <property type="match status" value="1"/>
</dbReference>
<evidence type="ECO:0000256" key="4">
    <source>
        <dbReference type="ARBA" id="ARBA00022827"/>
    </source>
</evidence>
<dbReference type="PROSITE" id="PS00624">
    <property type="entry name" value="GMC_OXRED_2"/>
    <property type="match status" value="1"/>
</dbReference>
<proteinExistence type="inferred from homology"/>
<keyword evidence="4 5" id="KW-0274">FAD</keyword>
<keyword evidence="9" id="KW-1185">Reference proteome</keyword>
<evidence type="ECO:0000256" key="5">
    <source>
        <dbReference type="RuleBase" id="RU003968"/>
    </source>
</evidence>
<dbReference type="GO" id="GO:0008812">
    <property type="term" value="F:choline dehydrogenase activity"/>
    <property type="evidence" value="ECO:0007669"/>
    <property type="project" value="UniProtKB-EC"/>
</dbReference>
<evidence type="ECO:0000313" key="9">
    <source>
        <dbReference type="Proteomes" id="UP000996601"/>
    </source>
</evidence>
<dbReference type="InterPro" id="IPR036188">
    <property type="entry name" value="FAD/NAD-bd_sf"/>
</dbReference>
<comment type="caution">
    <text evidence="8">The sequence shown here is derived from an EMBL/GenBank/DDBJ whole genome shotgun (WGS) entry which is preliminary data.</text>
</comment>
<sequence length="537" mass="58253">MTYDYIIAGGGAAGCVLAARLSDSGATVLLLEAGYPDNHPFIHVPAGFTKLSGPRVNWGFRTVPQKHLNNRDMWYPQGKTLGGGSSINAMIYTRGHRTDYDRWAAGGAHGWSYDDVLPYFRKAESNARFSNEYHGVDGPLAVSDAISPLKISAAFIKAAQEAGIPYNPDFNGAEQEGVGYHQTTTRDGRRGSSAVSYLRPARKNKGLTVITRAQVGRLILENGRAVGVEYRVDGSTSIERAHAGREIVVTSGAIGSPKLLMLSGIGPAEHLGKHGIPVVADIKGVGENLQDHLDCYTVYDCSGPHSYYGVDQHIRQAWWVLQYLLFRNGPVTTNIVEAGAFVKADPTSEIPDTQLHFLPAYVVDHGLMRIPGYGVCLYTNLLRPKSRGTVRLASADPTTAPLIDPNYLSHPDDMRMAVAGLKLAREVMAAPSMRPYLKTERMPGPQMKTDQELEAYVRQWAKTDYHPVGSCKMGTDDLAVVDPELRVRGIEGLRVCDSSVMPLEISANTNAPTIMIAEKASDLILAAAGHSVKGTAR</sequence>
<evidence type="ECO:0000256" key="2">
    <source>
        <dbReference type="ARBA" id="ARBA00010790"/>
    </source>
</evidence>
<dbReference type="Gene3D" id="3.30.560.10">
    <property type="entry name" value="Glucose Oxidase, domain 3"/>
    <property type="match status" value="1"/>
</dbReference>
<dbReference type="InterPro" id="IPR007867">
    <property type="entry name" value="GMC_OxRtase_C"/>
</dbReference>
<organism evidence="8 9">
    <name type="scientific">Shinella lacus</name>
    <dbReference type="NCBI Taxonomy" id="2654216"/>
    <lineage>
        <taxon>Bacteria</taxon>
        <taxon>Pseudomonadati</taxon>
        <taxon>Pseudomonadota</taxon>
        <taxon>Alphaproteobacteria</taxon>
        <taxon>Hyphomicrobiales</taxon>
        <taxon>Rhizobiaceae</taxon>
        <taxon>Shinella</taxon>
    </lineage>
</organism>
<evidence type="ECO:0000256" key="3">
    <source>
        <dbReference type="ARBA" id="ARBA00022630"/>
    </source>
</evidence>
<dbReference type="Pfam" id="PF00732">
    <property type="entry name" value="GMC_oxred_N"/>
    <property type="match status" value="1"/>
</dbReference>